<name>A0A316YWM0_9BASI</name>
<keyword evidence="1 2" id="KW-0732">Signal</keyword>
<dbReference type="InterPro" id="IPR018466">
    <property type="entry name" value="Kre9/Knh1-like_N"/>
</dbReference>
<dbReference type="AlphaFoldDB" id="A0A316YWM0"/>
<dbReference type="PANTHER" id="PTHR37487">
    <property type="entry name" value="CHROMOSOME 1, WHOLE GENOME SHOTGUN SEQUENCE"/>
    <property type="match status" value="1"/>
</dbReference>
<evidence type="ECO:0000256" key="2">
    <source>
        <dbReference type="SAM" id="SignalP"/>
    </source>
</evidence>
<evidence type="ECO:0000313" key="5">
    <source>
        <dbReference type="Proteomes" id="UP000245768"/>
    </source>
</evidence>
<proteinExistence type="predicted"/>
<organism evidence="4 5">
    <name type="scientific">Acaromyces ingoldii</name>
    <dbReference type="NCBI Taxonomy" id="215250"/>
    <lineage>
        <taxon>Eukaryota</taxon>
        <taxon>Fungi</taxon>
        <taxon>Dikarya</taxon>
        <taxon>Basidiomycota</taxon>
        <taxon>Ustilaginomycotina</taxon>
        <taxon>Exobasidiomycetes</taxon>
        <taxon>Exobasidiales</taxon>
        <taxon>Cryptobasidiaceae</taxon>
        <taxon>Acaromyces</taxon>
    </lineage>
</organism>
<feature type="domain" description="Yeast cell wall synthesis Kre9/Knh1-like N-terminal" evidence="3">
    <location>
        <begin position="29"/>
        <end position="107"/>
    </location>
</feature>
<evidence type="ECO:0000259" key="3">
    <source>
        <dbReference type="Pfam" id="PF10342"/>
    </source>
</evidence>
<dbReference type="InParanoid" id="A0A316YWM0"/>
<sequence>MTTSSFKFLSLAALVVAAVNAATVITPTSLTACQNANIAWSGAQGKVYLSVLQGKDTSQKPIKTFPEQDGASGSLLWAPVDIKPNTEVTIQINDGSGTPNYSSQVTVMPAVGE</sequence>
<dbReference type="RefSeq" id="XP_025381015.1">
    <property type="nucleotide sequence ID" value="XM_025519888.1"/>
</dbReference>
<feature type="signal peptide" evidence="2">
    <location>
        <begin position="1"/>
        <end position="21"/>
    </location>
</feature>
<dbReference type="OrthoDB" id="3362246at2759"/>
<protein>
    <recommendedName>
        <fullName evidence="3">Yeast cell wall synthesis Kre9/Knh1-like N-terminal domain-containing protein</fullName>
    </recommendedName>
</protein>
<accession>A0A316YWM0</accession>
<evidence type="ECO:0000256" key="1">
    <source>
        <dbReference type="ARBA" id="ARBA00022729"/>
    </source>
</evidence>
<dbReference type="GeneID" id="37041804"/>
<reference evidence="4 5" key="1">
    <citation type="journal article" date="2018" name="Mol. Biol. Evol.">
        <title>Broad Genomic Sampling Reveals a Smut Pathogenic Ancestry of the Fungal Clade Ustilaginomycotina.</title>
        <authorList>
            <person name="Kijpornyongpan T."/>
            <person name="Mondo S.J."/>
            <person name="Barry K."/>
            <person name="Sandor L."/>
            <person name="Lee J."/>
            <person name="Lipzen A."/>
            <person name="Pangilinan J."/>
            <person name="LaButti K."/>
            <person name="Hainaut M."/>
            <person name="Henrissat B."/>
            <person name="Grigoriev I.V."/>
            <person name="Spatafora J.W."/>
            <person name="Aime M.C."/>
        </authorList>
    </citation>
    <scope>NUCLEOTIDE SEQUENCE [LARGE SCALE GENOMIC DNA]</scope>
    <source>
        <strain evidence="4 5">MCA 4198</strain>
    </source>
</reference>
<gene>
    <name evidence="4" type="ORF">FA10DRAFT_258040</name>
</gene>
<dbReference type="EMBL" id="KZ819634">
    <property type="protein sequence ID" value="PWN93817.1"/>
    <property type="molecule type" value="Genomic_DNA"/>
</dbReference>
<feature type="chain" id="PRO_5016344973" description="Yeast cell wall synthesis Kre9/Knh1-like N-terminal domain-containing protein" evidence="2">
    <location>
        <begin position="22"/>
        <end position="113"/>
    </location>
</feature>
<dbReference type="STRING" id="215250.A0A316YWM0"/>
<dbReference type="Pfam" id="PF10342">
    <property type="entry name" value="Kre9_KNH"/>
    <property type="match status" value="1"/>
</dbReference>
<evidence type="ECO:0000313" key="4">
    <source>
        <dbReference type="EMBL" id="PWN93817.1"/>
    </source>
</evidence>
<keyword evidence="5" id="KW-1185">Reference proteome</keyword>
<dbReference type="PANTHER" id="PTHR37487:SF2">
    <property type="entry name" value="EXPRESSED PROTEIN"/>
    <property type="match status" value="1"/>
</dbReference>
<dbReference type="Proteomes" id="UP000245768">
    <property type="component" value="Unassembled WGS sequence"/>
</dbReference>
<dbReference type="PROSITE" id="PS51257">
    <property type="entry name" value="PROKAR_LIPOPROTEIN"/>
    <property type="match status" value="1"/>
</dbReference>